<keyword evidence="4" id="KW-0653">Protein transport</keyword>
<feature type="compositionally biased region" description="Acidic residues" evidence="7">
    <location>
        <begin position="259"/>
        <end position="271"/>
    </location>
</feature>
<keyword evidence="3" id="KW-0472">Membrane</keyword>
<name>A0AAN7R147_TRANT</name>
<gene>
    <name evidence="9" type="ORF">SAY86_016085</name>
</gene>
<protein>
    <recommendedName>
        <fullName evidence="8">CRAL-TRIO domain-containing protein</fullName>
    </recommendedName>
</protein>
<sequence>MWEEMLTWRKEYGTDTILQDFEFEELEEVLHYYPQGYHGVDKEGRPIYIERLGNDHLSKLMYITSIDSYLRYRVQEFERALREKFPACSVAAKRKIYSTTTILDVQGLSMKNFSRTAATLLSAMSKIDNSYYPETLNRMYIINADPIFKEMLLPAAQKFLDAKTITKIHVLEPKSLNRLLEVVDPSQLPDFFGGSCTCSAKGGCFRSNKGPWADSNIMKLVRNSEATSARQVTSISNEQEKGNFYVHMPPLKERVTDASDAESGSDIDDCDSPTGQQSSSLNPSHEEGRVSDSDAFFSCRNTFSPVKTSNCDLGCYPQVHSLNSKGRTDLPWSDEETLEEMSVYHWLGIMKSGIELRSLRHLAKALLSLAVRLVSYIPCARSLFSRKQSIHQSNVVEAITVISSPKPLEAISKDYILPCLERLQRLDKILEELSSKPSSIPLEKDKMLLDSLDRIRSLEHDLDKTKKVVHAASTKQLEIAEMERWSHARCRVSQLHPTPFTANSGPSLIMSLAQQRRRSCLNP</sequence>
<dbReference type="InterPro" id="IPR051026">
    <property type="entry name" value="PI/PC_transfer"/>
</dbReference>
<evidence type="ECO:0000259" key="8">
    <source>
        <dbReference type="PROSITE" id="PS50191"/>
    </source>
</evidence>
<keyword evidence="3" id="KW-1003">Cell membrane</keyword>
<evidence type="ECO:0000313" key="10">
    <source>
        <dbReference type="Proteomes" id="UP001346149"/>
    </source>
</evidence>
<dbReference type="SUPFAM" id="SSF52087">
    <property type="entry name" value="CRAL/TRIO domain"/>
    <property type="match status" value="1"/>
</dbReference>
<organism evidence="9 10">
    <name type="scientific">Trapa natans</name>
    <name type="common">Water chestnut</name>
    <dbReference type="NCBI Taxonomy" id="22666"/>
    <lineage>
        <taxon>Eukaryota</taxon>
        <taxon>Viridiplantae</taxon>
        <taxon>Streptophyta</taxon>
        <taxon>Embryophyta</taxon>
        <taxon>Tracheophyta</taxon>
        <taxon>Spermatophyta</taxon>
        <taxon>Magnoliopsida</taxon>
        <taxon>eudicotyledons</taxon>
        <taxon>Gunneridae</taxon>
        <taxon>Pentapetalae</taxon>
        <taxon>rosids</taxon>
        <taxon>malvids</taxon>
        <taxon>Myrtales</taxon>
        <taxon>Lythraceae</taxon>
        <taxon>Trapa</taxon>
    </lineage>
</organism>
<dbReference type="GO" id="GO:0015031">
    <property type="term" value="P:protein transport"/>
    <property type="evidence" value="ECO:0007669"/>
    <property type="project" value="UniProtKB-KW"/>
</dbReference>
<dbReference type="PROSITE" id="PS50191">
    <property type="entry name" value="CRAL_TRIO"/>
    <property type="match status" value="1"/>
</dbReference>
<accession>A0AAN7R147</accession>
<dbReference type="GO" id="GO:0000139">
    <property type="term" value="C:Golgi membrane"/>
    <property type="evidence" value="ECO:0007669"/>
    <property type="project" value="UniProtKB-SubCell"/>
</dbReference>
<dbReference type="EMBL" id="JAXQNO010000016">
    <property type="protein sequence ID" value="KAK4781983.1"/>
    <property type="molecule type" value="Genomic_DNA"/>
</dbReference>
<dbReference type="Gene3D" id="3.40.525.10">
    <property type="entry name" value="CRAL-TRIO lipid binding domain"/>
    <property type="match status" value="1"/>
</dbReference>
<evidence type="ECO:0000256" key="2">
    <source>
        <dbReference type="ARBA" id="ARBA00004395"/>
    </source>
</evidence>
<feature type="domain" description="CRAL-TRIO" evidence="8">
    <location>
        <begin position="25"/>
        <end position="200"/>
    </location>
</feature>
<evidence type="ECO:0000256" key="3">
    <source>
        <dbReference type="ARBA" id="ARBA00022475"/>
    </source>
</evidence>
<keyword evidence="10" id="KW-1185">Reference proteome</keyword>
<comment type="similarity">
    <text evidence="6">Belongs to the SFH family.</text>
</comment>
<feature type="compositionally biased region" description="Polar residues" evidence="7">
    <location>
        <begin position="273"/>
        <end position="283"/>
    </location>
</feature>
<reference evidence="9 10" key="1">
    <citation type="journal article" date="2023" name="Hortic Res">
        <title>Pangenome of water caltrop reveals structural variations and asymmetric subgenome divergence after allopolyploidization.</title>
        <authorList>
            <person name="Zhang X."/>
            <person name="Chen Y."/>
            <person name="Wang L."/>
            <person name="Yuan Y."/>
            <person name="Fang M."/>
            <person name="Shi L."/>
            <person name="Lu R."/>
            <person name="Comes H.P."/>
            <person name="Ma Y."/>
            <person name="Chen Y."/>
            <person name="Huang G."/>
            <person name="Zhou Y."/>
            <person name="Zheng Z."/>
            <person name="Qiu Y."/>
        </authorList>
    </citation>
    <scope>NUCLEOTIDE SEQUENCE [LARGE SCALE GENOMIC DNA]</scope>
    <source>
        <strain evidence="9">F231</strain>
    </source>
</reference>
<evidence type="ECO:0000313" key="9">
    <source>
        <dbReference type="EMBL" id="KAK4781983.1"/>
    </source>
</evidence>
<feature type="region of interest" description="Disordered" evidence="7">
    <location>
        <begin position="255"/>
        <end position="289"/>
    </location>
</feature>
<comment type="subcellular location">
    <subcellularLocation>
        <location evidence="1">Cell membrane</location>
        <topology evidence="1">Peripheral membrane protein</topology>
    </subcellularLocation>
    <subcellularLocation>
        <location evidence="2">Golgi apparatus membrane</location>
        <topology evidence="2">Peripheral membrane protein</topology>
    </subcellularLocation>
</comment>
<dbReference type="InterPro" id="IPR036865">
    <property type="entry name" value="CRAL-TRIO_dom_sf"/>
</dbReference>
<dbReference type="GO" id="GO:0005886">
    <property type="term" value="C:plasma membrane"/>
    <property type="evidence" value="ECO:0007669"/>
    <property type="project" value="UniProtKB-SubCell"/>
</dbReference>
<keyword evidence="4" id="KW-0813">Transport</keyword>
<keyword evidence="5" id="KW-0333">Golgi apparatus</keyword>
<evidence type="ECO:0000256" key="5">
    <source>
        <dbReference type="ARBA" id="ARBA00023034"/>
    </source>
</evidence>
<evidence type="ECO:0000256" key="4">
    <source>
        <dbReference type="ARBA" id="ARBA00022927"/>
    </source>
</evidence>
<dbReference type="Pfam" id="PF00650">
    <property type="entry name" value="CRAL_TRIO"/>
    <property type="match status" value="1"/>
</dbReference>
<proteinExistence type="inferred from homology"/>
<dbReference type="InterPro" id="IPR001251">
    <property type="entry name" value="CRAL-TRIO_dom"/>
</dbReference>
<dbReference type="SMART" id="SM00516">
    <property type="entry name" value="SEC14"/>
    <property type="match status" value="1"/>
</dbReference>
<dbReference type="PANTHER" id="PTHR45657:SF8">
    <property type="entry name" value="PHOSPHATIDYLINOSITOL_PHOSPHATIDYLCHOLINE TRANSFER PROTEIN SFH13"/>
    <property type="match status" value="1"/>
</dbReference>
<dbReference type="AlphaFoldDB" id="A0AAN7R147"/>
<evidence type="ECO:0000256" key="7">
    <source>
        <dbReference type="SAM" id="MobiDB-lite"/>
    </source>
</evidence>
<dbReference type="Proteomes" id="UP001346149">
    <property type="component" value="Unassembled WGS sequence"/>
</dbReference>
<dbReference type="CDD" id="cd00170">
    <property type="entry name" value="SEC14"/>
    <property type="match status" value="1"/>
</dbReference>
<evidence type="ECO:0000256" key="1">
    <source>
        <dbReference type="ARBA" id="ARBA00004202"/>
    </source>
</evidence>
<comment type="caution">
    <text evidence="9">The sequence shown here is derived from an EMBL/GenBank/DDBJ whole genome shotgun (WGS) entry which is preliminary data.</text>
</comment>
<dbReference type="PANTHER" id="PTHR45657">
    <property type="entry name" value="CRAL-TRIO DOMAIN-CONTAINING PROTEIN YKL091C-RELATED"/>
    <property type="match status" value="1"/>
</dbReference>
<evidence type="ECO:0000256" key="6">
    <source>
        <dbReference type="ARBA" id="ARBA00038020"/>
    </source>
</evidence>